<comment type="subcellular location">
    <subcellularLocation>
        <location evidence="1">Cell membrane</location>
        <topology evidence="1">Multi-pass membrane protein</topology>
    </subcellularLocation>
</comment>
<name>A0A8X8WMG4_SALSN</name>
<dbReference type="GO" id="GO:0005886">
    <property type="term" value="C:plasma membrane"/>
    <property type="evidence" value="ECO:0007669"/>
    <property type="project" value="UniProtKB-SubCell"/>
</dbReference>
<evidence type="ECO:0000256" key="15">
    <source>
        <dbReference type="SAM" id="SignalP"/>
    </source>
</evidence>
<dbReference type="AlphaFoldDB" id="A0A8X8WMG4"/>
<keyword evidence="5 14" id="KW-0812">Transmembrane</keyword>
<dbReference type="GO" id="GO:0015386">
    <property type="term" value="F:potassium:proton antiporter activity"/>
    <property type="evidence" value="ECO:0007669"/>
    <property type="project" value="TreeGrafter"/>
</dbReference>
<dbReference type="GO" id="GO:0098719">
    <property type="term" value="P:sodium ion import across plasma membrane"/>
    <property type="evidence" value="ECO:0007669"/>
    <property type="project" value="TreeGrafter"/>
</dbReference>
<dbReference type="PANTHER" id="PTHR10110">
    <property type="entry name" value="SODIUM/HYDROGEN EXCHANGER"/>
    <property type="match status" value="1"/>
</dbReference>
<feature type="signal peptide" evidence="15">
    <location>
        <begin position="1"/>
        <end position="19"/>
    </location>
</feature>
<evidence type="ECO:0000313" key="17">
    <source>
        <dbReference type="EMBL" id="KAG6396813.1"/>
    </source>
</evidence>
<comment type="catalytic activity">
    <reaction evidence="12">
        <text>Na(+)(in) + H(+)(out) = Na(+)(out) + H(+)(in)</text>
        <dbReference type="Rhea" id="RHEA:29419"/>
        <dbReference type="ChEBI" id="CHEBI:15378"/>
        <dbReference type="ChEBI" id="CHEBI:29101"/>
    </reaction>
</comment>
<dbReference type="PANTHER" id="PTHR10110:SF86">
    <property type="entry name" value="SODIUM_HYDROGEN EXCHANGER 7"/>
    <property type="match status" value="1"/>
</dbReference>
<evidence type="ECO:0000256" key="11">
    <source>
        <dbReference type="ARBA" id="ARBA00023201"/>
    </source>
</evidence>
<dbReference type="Pfam" id="PF00999">
    <property type="entry name" value="Na_H_Exchanger"/>
    <property type="match status" value="1"/>
</dbReference>
<dbReference type="InterPro" id="IPR006153">
    <property type="entry name" value="Cation/H_exchanger_TM"/>
</dbReference>
<dbReference type="GO" id="GO:0009941">
    <property type="term" value="C:chloroplast envelope"/>
    <property type="evidence" value="ECO:0007669"/>
    <property type="project" value="TreeGrafter"/>
</dbReference>
<feature type="transmembrane region" description="Helical" evidence="14">
    <location>
        <begin position="40"/>
        <end position="61"/>
    </location>
</feature>
<dbReference type="SUPFAM" id="SSF51206">
    <property type="entry name" value="cAMP-binding domain-like"/>
    <property type="match status" value="1"/>
</dbReference>
<evidence type="ECO:0000256" key="9">
    <source>
        <dbReference type="ARBA" id="ARBA00023065"/>
    </source>
</evidence>
<dbReference type="Proteomes" id="UP000298416">
    <property type="component" value="Unassembled WGS sequence"/>
</dbReference>
<comment type="caution">
    <text evidence="17">The sequence shown here is derived from an EMBL/GenBank/DDBJ whole genome shotgun (WGS) entry which is preliminary data.</text>
</comment>
<evidence type="ECO:0000256" key="12">
    <source>
        <dbReference type="ARBA" id="ARBA00047524"/>
    </source>
</evidence>
<keyword evidence="11" id="KW-0739">Sodium transport</keyword>
<gene>
    <name evidence="17" type="ORF">SASPL_142970</name>
</gene>
<keyword evidence="6" id="KW-0630">Potassium</keyword>
<dbReference type="EMBL" id="PNBA02000016">
    <property type="protein sequence ID" value="KAG6396813.1"/>
    <property type="molecule type" value="Genomic_DNA"/>
</dbReference>
<dbReference type="InterPro" id="IPR018422">
    <property type="entry name" value="Cation/H_exchanger_CPA1"/>
</dbReference>
<evidence type="ECO:0000256" key="6">
    <source>
        <dbReference type="ARBA" id="ARBA00022958"/>
    </source>
</evidence>
<comment type="catalytic activity">
    <reaction evidence="13">
        <text>K(+)(in) + H(+)(out) = K(+)(out) + H(+)(in)</text>
        <dbReference type="Rhea" id="RHEA:29467"/>
        <dbReference type="ChEBI" id="CHEBI:15378"/>
        <dbReference type="ChEBI" id="CHEBI:29103"/>
    </reaction>
</comment>
<evidence type="ECO:0000256" key="4">
    <source>
        <dbReference type="ARBA" id="ARBA00022538"/>
    </source>
</evidence>
<organism evidence="17">
    <name type="scientific">Salvia splendens</name>
    <name type="common">Scarlet sage</name>
    <dbReference type="NCBI Taxonomy" id="180675"/>
    <lineage>
        <taxon>Eukaryota</taxon>
        <taxon>Viridiplantae</taxon>
        <taxon>Streptophyta</taxon>
        <taxon>Embryophyta</taxon>
        <taxon>Tracheophyta</taxon>
        <taxon>Spermatophyta</taxon>
        <taxon>Magnoliopsida</taxon>
        <taxon>eudicotyledons</taxon>
        <taxon>Gunneridae</taxon>
        <taxon>Pentapetalae</taxon>
        <taxon>asterids</taxon>
        <taxon>lamiids</taxon>
        <taxon>Lamiales</taxon>
        <taxon>Lamiaceae</taxon>
        <taxon>Nepetoideae</taxon>
        <taxon>Mentheae</taxon>
        <taxon>Salviinae</taxon>
        <taxon>Salvia</taxon>
        <taxon>Salvia subgen. Calosphace</taxon>
        <taxon>core Calosphace</taxon>
    </lineage>
</organism>
<accession>A0A8X8WMG4</accession>
<evidence type="ECO:0000313" key="18">
    <source>
        <dbReference type="Proteomes" id="UP000298416"/>
    </source>
</evidence>
<protein>
    <recommendedName>
        <fullName evidence="16">Cation/H+ exchanger transmembrane domain-containing protein</fullName>
    </recommendedName>
</protein>
<reference evidence="17" key="2">
    <citation type="submission" date="2020-08" db="EMBL/GenBank/DDBJ databases">
        <title>Plant Genome Project.</title>
        <authorList>
            <person name="Zhang R.-G."/>
        </authorList>
    </citation>
    <scope>NUCLEOTIDE SEQUENCE</scope>
    <source>
        <strain evidence="17">Huo1</strain>
        <tissue evidence="17">Leaf</tissue>
    </source>
</reference>
<evidence type="ECO:0000256" key="7">
    <source>
        <dbReference type="ARBA" id="ARBA00022989"/>
    </source>
</evidence>
<keyword evidence="9" id="KW-0406">Ion transport</keyword>
<feature type="chain" id="PRO_5036493117" description="Cation/H+ exchanger transmembrane domain-containing protein" evidence="15">
    <location>
        <begin position="20"/>
        <end position="408"/>
    </location>
</feature>
<keyword evidence="7 14" id="KW-1133">Transmembrane helix</keyword>
<evidence type="ECO:0000256" key="2">
    <source>
        <dbReference type="ARBA" id="ARBA00022448"/>
    </source>
</evidence>
<feature type="domain" description="Cation/H+ exchanger transmembrane" evidence="16">
    <location>
        <begin position="4"/>
        <end position="118"/>
    </location>
</feature>
<keyword evidence="4" id="KW-0633">Potassium transport</keyword>
<sequence length="408" mass="45726">MVAYIANTLVFILSGVVIAESVLSSDITFKTHENSWGYPVLLYVLVQVARAIVVGLLFPLLQYFGYDLYWREAIILFWSGMCGAIALALSLSVKFVFLTSGIVFLKLIVNGSTILHFLKMDNLSPVKKRILNYTKYEMLKKALEAFGDLRDDEELGPADWTTVRRYIKSLNDADGVQAAYWIMLDEGRINPTTANLLMRSVDEALDLVSHEALCDWKGDCEIAAMVISESEQEGEEARNSLDDVRVTFPQVLRDVKTRKVTYSVLIHLIECINNLEKKGLLEKKKMIHLHDAVQTDLKKFLRDPPLVKTPNIKDLISANPLLGALQATAREALAGSTKEIIRLSGTTVYKEGSKPTGIWLLSNGVVKWSTKDASTKQFLHPTFTHGSTKQFLHPKMQGFCLQTRPLSS</sequence>
<dbReference type="GO" id="GO:0015385">
    <property type="term" value="F:sodium:proton antiporter activity"/>
    <property type="evidence" value="ECO:0007669"/>
    <property type="project" value="InterPro"/>
</dbReference>
<evidence type="ECO:0000256" key="10">
    <source>
        <dbReference type="ARBA" id="ARBA00023136"/>
    </source>
</evidence>
<evidence type="ECO:0000256" key="3">
    <source>
        <dbReference type="ARBA" id="ARBA00022475"/>
    </source>
</evidence>
<keyword evidence="3" id="KW-1003">Cell membrane</keyword>
<evidence type="ECO:0000259" key="16">
    <source>
        <dbReference type="Pfam" id="PF00999"/>
    </source>
</evidence>
<reference evidence="17" key="1">
    <citation type="submission" date="2018-01" db="EMBL/GenBank/DDBJ databases">
        <authorList>
            <person name="Mao J.F."/>
        </authorList>
    </citation>
    <scope>NUCLEOTIDE SEQUENCE</scope>
    <source>
        <strain evidence="17">Huo1</strain>
        <tissue evidence="17">Leaf</tissue>
    </source>
</reference>
<evidence type="ECO:0000256" key="5">
    <source>
        <dbReference type="ARBA" id="ARBA00022692"/>
    </source>
</evidence>
<feature type="transmembrane region" description="Helical" evidence="14">
    <location>
        <begin position="73"/>
        <end position="91"/>
    </location>
</feature>
<dbReference type="InterPro" id="IPR018490">
    <property type="entry name" value="cNMP-bd_dom_sf"/>
</dbReference>
<evidence type="ECO:0000256" key="8">
    <source>
        <dbReference type="ARBA" id="ARBA00023053"/>
    </source>
</evidence>
<proteinExistence type="predicted"/>
<keyword evidence="15" id="KW-0732">Signal</keyword>
<feature type="transmembrane region" description="Helical" evidence="14">
    <location>
        <begin position="97"/>
        <end position="118"/>
    </location>
</feature>
<keyword evidence="10 14" id="KW-0472">Membrane</keyword>
<keyword evidence="18" id="KW-1185">Reference proteome</keyword>
<keyword evidence="8" id="KW-0915">Sodium</keyword>
<evidence type="ECO:0000256" key="1">
    <source>
        <dbReference type="ARBA" id="ARBA00004651"/>
    </source>
</evidence>
<evidence type="ECO:0000256" key="13">
    <source>
        <dbReference type="ARBA" id="ARBA00047912"/>
    </source>
</evidence>
<keyword evidence="2" id="KW-0813">Transport</keyword>
<evidence type="ECO:0000256" key="14">
    <source>
        <dbReference type="SAM" id="Phobius"/>
    </source>
</evidence>
<dbReference type="GO" id="GO:0051453">
    <property type="term" value="P:regulation of intracellular pH"/>
    <property type="evidence" value="ECO:0007669"/>
    <property type="project" value="TreeGrafter"/>
</dbReference>